<accession>A0A4Y6RAU0</accession>
<name>A0A4Y6RAU0_9BURK</name>
<evidence type="ECO:0000313" key="3">
    <source>
        <dbReference type="Proteomes" id="UP000316665"/>
    </source>
</evidence>
<protein>
    <submittedName>
        <fullName evidence="2">L,D-transpeptidase</fullName>
    </submittedName>
</protein>
<dbReference type="KEGG" id="jas:FJQ89_04335"/>
<dbReference type="RefSeq" id="WP_141169195.1">
    <property type="nucleotide sequence ID" value="NZ_CP041185.1"/>
</dbReference>
<dbReference type="CDD" id="cd16913">
    <property type="entry name" value="YkuD_like"/>
    <property type="match status" value="1"/>
</dbReference>
<feature type="chain" id="PRO_5021343750" evidence="1">
    <location>
        <begin position="46"/>
        <end position="288"/>
    </location>
</feature>
<dbReference type="EMBL" id="CP041185">
    <property type="protein sequence ID" value="QDG69726.1"/>
    <property type="molecule type" value="Genomic_DNA"/>
</dbReference>
<keyword evidence="3" id="KW-1185">Reference proteome</keyword>
<dbReference type="GO" id="GO:0016740">
    <property type="term" value="F:transferase activity"/>
    <property type="evidence" value="ECO:0007669"/>
    <property type="project" value="InterPro"/>
</dbReference>
<dbReference type="OrthoDB" id="5449026at2"/>
<dbReference type="InterPro" id="IPR005490">
    <property type="entry name" value="LD_TPept_cat_dom"/>
</dbReference>
<proteinExistence type="predicted"/>
<organism evidence="2 3">
    <name type="scientific">Janthinobacterium tructae</name>
    <dbReference type="NCBI Taxonomy" id="2590869"/>
    <lineage>
        <taxon>Bacteria</taxon>
        <taxon>Pseudomonadati</taxon>
        <taxon>Pseudomonadota</taxon>
        <taxon>Betaproteobacteria</taxon>
        <taxon>Burkholderiales</taxon>
        <taxon>Oxalobacteraceae</taxon>
        <taxon>Janthinobacterium</taxon>
    </lineage>
</organism>
<gene>
    <name evidence="2" type="ORF">FJQ89_04335</name>
</gene>
<keyword evidence="1" id="KW-0732">Signal</keyword>
<dbReference type="Proteomes" id="UP000316665">
    <property type="component" value="Chromosome"/>
</dbReference>
<dbReference type="AlphaFoldDB" id="A0A4Y6RAU0"/>
<evidence type="ECO:0000256" key="1">
    <source>
        <dbReference type="SAM" id="SignalP"/>
    </source>
</evidence>
<sequence length="288" mass="31991">MIFMKIDKPVFFPSARTSCAWVRAVREVRMMLCLSVALCPLAVVAAPPDPGADAWRARFAREVDHRLEVPTADQARYVALLKQALADANVTDTSAQTLLLVDRSPQVQAAFVILHTEPDAWSFIGATAVSTGKVGSYNHFLTPLGVFPHTLENPDFRSEGTFNDNHIRGYGRRGMRVFDFGWQQAQRGWGTGAISQMRLQMHATDPDVLEARLGNVASEGCIRIPATLNVFLDSHGLLDAVYEQAVKDGRHLWVLKADRDIIEWPGQYMVIVDSLTEVRPVWSPAPKP</sequence>
<evidence type="ECO:0000313" key="2">
    <source>
        <dbReference type="EMBL" id="QDG69726.1"/>
    </source>
</evidence>
<reference evidence="2 3" key="1">
    <citation type="submission" date="2019-06" db="EMBL/GenBank/DDBJ databases">
        <title>Complete genome sequence of Janthinobacterium sp. SNU WT3 isolated from diseased rainbow trout.</title>
        <authorList>
            <person name="Oh W.T."/>
            <person name="Park S.C."/>
        </authorList>
    </citation>
    <scope>NUCLEOTIDE SEQUENCE [LARGE SCALE GENOMIC DNA]</scope>
    <source>
        <strain evidence="2 3">SNU WT3</strain>
    </source>
</reference>
<feature type="signal peptide" evidence="1">
    <location>
        <begin position="1"/>
        <end position="45"/>
    </location>
</feature>